<dbReference type="InterPro" id="IPR002136">
    <property type="entry name" value="Ribosomal_uL4"/>
</dbReference>
<dbReference type="AlphaFoldDB" id="A0A1E3PJ40"/>
<dbReference type="PANTHER" id="PTHR10746:SF6">
    <property type="entry name" value="LARGE RIBOSOMAL SUBUNIT PROTEIN UL4M"/>
    <property type="match status" value="1"/>
</dbReference>
<sequence>MFRQLLPNLNKLACRSVSTVTSTSAAVSTLLPRQGNLPSHVLTTLKTFPHLEPVAVQPISSSVLSLPTRRDILWRAVVHEADCQRAGSSNPPGRSQKGYSRKKLRPQKGTGKARMGDRGSPTRHDGGYAHARNAATNNFATDLPEKLYAKAFLTALSSMYREGKLIVVKGDSIGFKSSHERAMELFVKEHGFEGLRLGFVVADVWGQDKENLFELADKTKESVDVYSADEVDIRDILRPSRLIIEEDALREIVEIYGEI</sequence>
<organism evidence="6 7">
    <name type="scientific">Nadsonia fulvescens var. elongata DSM 6958</name>
    <dbReference type="NCBI Taxonomy" id="857566"/>
    <lineage>
        <taxon>Eukaryota</taxon>
        <taxon>Fungi</taxon>
        <taxon>Dikarya</taxon>
        <taxon>Ascomycota</taxon>
        <taxon>Saccharomycotina</taxon>
        <taxon>Dipodascomycetes</taxon>
        <taxon>Dipodascales</taxon>
        <taxon>Dipodascales incertae sedis</taxon>
        <taxon>Nadsonia</taxon>
    </lineage>
</organism>
<dbReference type="Gene3D" id="3.40.1370.10">
    <property type="match status" value="1"/>
</dbReference>
<evidence type="ECO:0000256" key="5">
    <source>
        <dbReference type="SAM" id="MobiDB-lite"/>
    </source>
</evidence>
<proteinExistence type="inferred from homology"/>
<dbReference type="GO" id="GO:0006412">
    <property type="term" value="P:translation"/>
    <property type="evidence" value="ECO:0007669"/>
    <property type="project" value="InterPro"/>
</dbReference>
<keyword evidence="2 6" id="KW-0689">Ribosomal protein</keyword>
<evidence type="ECO:0000313" key="7">
    <source>
        <dbReference type="Proteomes" id="UP000095009"/>
    </source>
</evidence>
<accession>A0A1E3PJ40</accession>
<comment type="similarity">
    <text evidence="1">Belongs to the universal ribosomal protein uL4 family.</text>
</comment>
<dbReference type="PANTHER" id="PTHR10746">
    <property type="entry name" value="50S RIBOSOMAL PROTEIN L4"/>
    <property type="match status" value="1"/>
</dbReference>
<gene>
    <name evidence="6" type="ORF">NADFUDRAFT_47013</name>
</gene>
<evidence type="ECO:0000313" key="6">
    <source>
        <dbReference type="EMBL" id="ODQ65310.1"/>
    </source>
</evidence>
<feature type="compositionally biased region" description="Basic and acidic residues" evidence="5">
    <location>
        <begin position="114"/>
        <end position="127"/>
    </location>
</feature>
<dbReference type="SUPFAM" id="SSF52166">
    <property type="entry name" value="Ribosomal protein L4"/>
    <property type="match status" value="1"/>
</dbReference>
<dbReference type="GO" id="GO:0005840">
    <property type="term" value="C:ribosome"/>
    <property type="evidence" value="ECO:0007669"/>
    <property type="project" value="UniProtKB-KW"/>
</dbReference>
<evidence type="ECO:0000256" key="3">
    <source>
        <dbReference type="ARBA" id="ARBA00023274"/>
    </source>
</evidence>
<protein>
    <recommendedName>
        <fullName evidence="4">Large ribosomal subunit protein uL4m</fullName>
    </recommendedName>
</protein>
<keyword evidence="7" id="KW-1185">Reference proteome</keyword>
<evidence type="ECO:0000256" key="1">
    <source>
        <dbReference type="ARBA" id="ARBA00010528"/>
    </source>
</evidence>
<evidence type="ECO:0000256" key="2">
    <source>
        <dbReference type="ARBA" id="ARBA00022980"/>
    </source>
</evidence>
<dbReference type="GO" id="GO:1990904">
    <property type="term" value="C:ribonucleoprotein complex"/>
    <property type="evidence" value="ECO:0007669"/>
    <property type="project" value="UniProtKB-KW"/>
</dbReference>
<keyword evidence="3" id="KW-0687">Ribonucleoprotein</keyword>
<dbReference type="InterPro" id="IPR023574">
    <property type="entry name" value="Ribosomal_uL4_dom_sf"/>
</dbReference>
<feature type="region of interest" description="Disordered" evidence="5">
    <location>
        <begin position="83"/>
        <end position="128"/>
    </location>
</feature>
<dbReference type="EMBL" id="KV454410">
    <property type="protein sequence ID" value="ODQ65310.1"/>
    <property type="molecule type" value="Genomic_DNA"/>
</dbReference>
<reference evidence="6 7" key="1">
    <citation type="journal article" date="2016" name="Proc. Natl. Acad. Sci. U.S.A.">
        <title>Comparative genomics of biotechnologically important yeasts.</title>
        <authorList>
            <person name="Riley R."/>
            <person name="Haridas S."/>
            <person name="Wolfe K.H."/>
            <person name="Lopes M.R."/>
            <person name="Hittinger C.T."/>
            <person name="Goeker M."/>
            <person name="Salamov A.A."/>
            <person name="Wisecaver J.H."/>
            <person name="Long T.M."/>
            <person name="Calvey C.H."/>
            <person name="Aerts A.L."/>
            <person name="Barry K.W."/>
            <person name="Choi C."/>
            <person name="Clum A."/>
            <person name="Coughlan A.Y."/>
            <person name="Deshpande S."/>
            <person name="Douglass A.P."/>
            <person name="Hanson S.J."/>
            <person name="Klenk H.-P."/>
            <person name="LaButti K.M."/>
            <person name="Lapidus A."/>
            <person name="Lindquist E.A."/>
            <person name="Lipzen A.M."/>
            <person name="Meier-Kolthoff J.P."/>
            <person name="Ohm R.A."/>
            <person name="Otillar R.P."/>
            <person name="Pangilinan J.L."/>
            <person name="Peng Y."/>
            <person name="Rokas A."/>
            <person name="Rosa C.A."/>
            <person name="Scheuner C."/>
            <person name="Sibirny A.A."/>
            <person name="Slot J.C."/>
            <person name="Stielow J.B."/>
            <person name="Sun H."/>
            <person name="Kurtzman C.P."/>
            <person name="Blackwell M."/>
            <person name="Grigoriev I.V."/>
            <person name="Jeffries T.W."/>
        </authorList>
    </citation>
    <scope>NUCLEOTIDE SEQUENCE [LARGE SCALE GENOMIC DNA]</scope>
    <source>
        <strain evidence="6 7">DSM 6958</strain>
    </source>
</reference>
<evidence type="ECO:0000256" key="4">
    <source>
        <dbReference type="ARBA" id="ARBA00040565"/>
    </source>
</evidence>
<dbReference type="OrthoDB" id="275876at2759"/>
<dbReference type="STRING" id="857566.A0A1E3PJ40"/>
<dbReference type="Proteomes" id="UP000095009">
    <property type="component" value="Unassembled WGS sequence"/>
</dbReference>
<dbReference type="InterPro" id="IPR013005">
    <property type="entry name" value="Ribosomal_uL4-like"/>
</dbReference>
<dbReference type="GO" id="GO:0003735">
    <property type="term" value="F:structural constituent of ribosome"/>
    <property type="evidence" value="ECO:0007669"/>
    <property type="project" value="InterPro"/>
</dbReference>
<dbReference type="Pfam" id="PF00573">
    <property type="entry name" value="Ribosomal_L4"/>
    <property type="match status" value="1"/>
</dbReference>
<name>A0A1E3PJ40_9ASCO</name>